<dbReference type="RefSeq" id="WP_005454905.1">
    <property type="nucleotide sequence ID" value="NZ_CM001440.1"/>
</dbReference>
<evidence type="ECO:0000313" key="2">
    <source>
        <dbReference type="EMBL" id="EHR60365.1"/>
    </source>
</evidence>
<sequence>MAPEDVIDEGLLSDTREEDSFLRQHGKNLPPGGNTLRLVRDVGTEFDACVAELDQAVRESSAWTGAGKNARTQRIEKIEKGFAAVSAAKVLDFDLASLANELENTPALRVRVESLPPPEQPRRQERPGDDDFFDGFGIRG</sequence>
<evidence type="ECO:0000256" key="1">
    <source>
        <dbReference type="SAM" id="MobiDB-lite"/>
    </source>
</evidence>
<gene>
    <name evidence="2" type="ORF">SaccyDRAFT_1461</name>
</gene>
<evidence type="ECO:0000313" key="3">
    <source>
        <dbReference type="Proteomes" id="UP000002791"/>
    </source>
</evidence>
<feature type="region of interest" description="Disordered" evidence="1">
    <location>
        <begin position="109"/>
        <end position="140"/>
    </location>
</feature>
<reference evidence="2 3" key="1">
    <citation type="submission" date="2011-11" db="EMBL/GenBank/DDBJ databases">
        <title>The Noncontiguous Finished sequence of Saccharomonospora cyanea NA-134.</title>
        <authorList>
            <consortium name="US DOE Joint Genome Institute"/>
            <person name="Lucas S."/>
            <person name="Han J."/>
            <person name="Lapidus A."/>
            <person name="Cheng J.-F."/>
            <person name="Goodwin L."/>
            <person name="Pitluck S."/>
            <person name="Peters L."/>
            <person name="Ovchinnikova G."/>
            <person name="Lu M."/>
            <person name="Detter J.C."/>
            <person name="Han C."/>
            <person name="Tapia R."/>
            <person name="Land M."/>
            <person name="Hauser L."/>
            <person name="Kyrpides N."/>
            <person name="Ivanova N."/>
            <person name="Pagani I."/>
            <person name="Brambilla E.-M."/>
            <person name="Klenk H.-P."/>
            <person name="Woyke T."/>
        </authorList>
    </citation>
    <scope>NUCLEOTIDE SEQUENCE [LARGE SCALE GENOMIC DNA]</scope>
    <source>
        <strain evidence="2 3">NA-134</strain>
    </source>
</reference>
<evidence type="ECO:0008006" key="4">
    <source>
        <dbReference type="Google" id="ProtNLM"/>
    </source>
</evidence>
<dbReference type="EMBL" id="CM001440">
    <property type="protein sequence ID" value="EHR60365.1"/>
    <property type="molecule type" value="Genomic_DNA"/>
</dbReference>
<dbReference type="STRING" id="882082.SaccyDRAFT_1461"/>
<dbReference type="Proteomes" id="UP000002791">
    <property type="component" value="Chromosome"/>
</dbReference>
<feature type="compositionally biased region" description="Basic and acidic residues" evidence="1">
    <location>
        <begin position="120"/>
        <end position="129"/>
    </location>
</feature>
<dbReference type="HOGENOM" id="CLU_1833759_0_0_11"/>
<dbReference type="AlphaFoldDB" id="H5XEX1"/>
<name>H5XEX1_9PSEU</name>
<proteinExistence type="predicted"/>
<keyword evidence="3" id="KW-1185">Reference proteome</keyword>
<accession>H5XEX1</accession>
<protein>
    <recommendedName>
        <fullName evidence="4">Terminase small subunit</fullName>
    </recommendedName>
</protein>
<organism evidence="2 3">
    <name type="scientific">Saccharomonospora cyanea NA-134</name>
    <dbReference type="NCBI Taxonomy" id="882082"/>
    <lineage>
        <taxon>Bacteria</taxon>
        <taxon>Bacillati</taxon>
        <taxon>Actinomycetota</taxon>
        <taxon>Actinomycetes</taxon>
        <taxon>Pseudonocardiales</taxon>
        <taxon>Pseudonocardiaceae</taxon>
        <taxon>Saccharomonospora</taxon>
    </lineage>
</organism>